<gene>
    <name evidence="4" type="ORF">WICPIJ_003821</name>
</gene>
<protein>
    <recommendedName>
        <fullName evidence="6">FXNA-related family protease 1</fullName>
    </recommendedName>
</protein>
<evidence type="ECO:0000259" key="3">
    <source>
        <dbReference type="Pfam" id="PF04389"/>
    </source>
</evidence>
<comment type="similarity">
    <text evidence="1">Belongs to the peptidase M28 family. M28B subfamily.</text>
</comment>
<dbReference type="InterPro" id="IPR039373">
    <property type="entry name" value="Peptidase_M28B"/>
</dbReference>
<evidence type="ECO:0008006" key="6">
    <source>
        <dbReference type="Google" id="ProtNLM"/>
    </source>
</evidence>
<dbReference type="InterPro" id="IPR007365">
    <property type="entry name" value="TFR-like_dimer_dom"/>
</dbReference>
<dbReference type="PANTHER" id="PTHR10404">
    <property type="entry name" value="N-ACETYLATED-ALPHA-LINKED ACIDIC DIPEPTIDASE"/>
    <property type="match status" value="1"/>
</dbReference>
<evidence type="ECO:0000313" key="5">
    <source>
        <dbReference type="Proteomes" id="UP000774326"/>
    </source>
</evidence>
<feature type="domain" description="Transferrin receptor-like dimerisation" evidence="2">
    <location>
        <begin position="629"/>
        <end position="750"/>
    </location>
</feature>
<keyword evidence="5" id="KW-1185">Reference proteome</keyword>
<dbReference type="Gene3D" id="3.50.30.30">
    <property type="match status" value="1"/>
</dbReference>
<dbReference type="SUPFAM" id="SSF53187">
    <property type="entry name" value="Zn-dependent exopeptidases"/>
    <property type="match status" value="1"/>
</dbReference>
<accession>A0A9P8Q8Z0</accession>
<sequence>MTSSSSYQHLPSEPPSYDFSDNVEAPGQYHHYQNDPFYIRAHRYTKYKILTPLQRQVLDPLAEIYCDLEKLAELYMAKLGNPLIIKRFLYVAFISLIMTLIVKTGLVTSDSVSGGAGTGGMVTAFSDLPQLKEFINNEEVMSDLKSIEENLEYFSSVNHEAGTIGDLSLAKYVHGYFKQLDSLQKVQLMEVKTLLDYPETVTLAYEDTVLDLSNQFNPLSKSSELIEAGVLYLNYGTLKDYQDVQSSGMYYEDKIVIVKLGQIPVFQKLQTAQSHKVKAVLFINEYEDHPDSFTPVSAAMSNYYPGDPLTPGYSSMLSETRVELDQSQLSQIPSISLSRTQVFPILNRLKSEGFTFPDGISSGDGVFQIKLTNKLQYKKDHSAWNVLAKIEGREQSDEALVIGAKRDSLSATPGTTSANSGTVVLMKIADLLHKLSVKYKWKPLRSIYFISFDATEYNFAGATELVEGKVGETQKETIAYIDVSDGVLPNSEEIFVKSTGLLDTEINKLSEEHPFKWTNFQEYSNVIPFMQYGVPIVQMGYHNGDITTQYPWGTNEDTFQTFKDLSSTDTQQELFTKFLKLSQMVAKLAISISDEPLIPFDMGEYVSKLDHHYRNLQSYQESKTNDKLNYNPILTPLLRLSKLSKDYQTWKDAWAELLRQDSGTEPSLVAVHRWGWNARLNILEKLFIDATGISQERRTFKNVVYGPQFHKPETGETEIDWFTWPSIRDCIDKGGDIQAEIERVGTIIDHGIDYFLQR</sequence>
<reference evidence="4" key="1">
    <citation type="journal article" date="2021" name="Open Biol.">
        <title>Shared evolutionary footprints suggest mitochondrial oxidative damage underlies multiple complex I losses in fungi.</title>
        <authorList>
            <person name="Schikora-Tamarit M.A."/>
            <person name="Marcet-Houben M."/>
            <person name="Nosek J."/>
            <person name="Gabaldon T."/>
        </authorList>
    </citation>
    <scope>NUCLEOTIDE SEQUENCE</scope>
    <source>
        <strain evidence="4">CBS2887</strain>
    </source>
</reference>
<dbReference type="EMBL" id="JAEUBG010002094">
    <property type="protein sequence ID" value="KAH3685227.1"/>
    <property type="molecule type" value="Genomic_DNA"/>
</dbReference>
<dbReference type="InterPro" id="IPR036757">
    <property type="entry name" value="TFR-like_dimer_dom_sf"/>
</dbReference>
<dbReference type="Gene3D" id="1.20.930.40">
    <property type="entry name" value="Transferrin receptor-like, dimerisation domain"/>
    <property type="match status" value="1"/>
</dbReference>
<dbReference type="GO" id="GO:0004180">
    <property type="term" value="F:carboxypeptidase activity"/>
    <property type="evidence" value="ECO:0007669"/>
    <property type="project" value="TreeGrafter"/>
</dbReference>
<evidence type="ECO:0000313" key="4">
    <source>
        <dbReference type="EMBL" id="KAH3685227.1"/>
    </source>
</evidence>
<dbReference type="PANTHER" id="PTHR10404:SF72">
    <property type="entry name" value="ZINC METALLOPROTEASE TRE2-RELATED"/>
    <property type="match status" value="1"/>
</dbReference>
<dbReference type="SUPFAM" id="SSF47672">
    <property type="entry name" value="Transferrin receptor-like dimerisation domain"/>
    <property type="match status" value="1"/>
</dbReference>
<evidence type="ECO:0000259" key="2">
    <source>
        <dbReference type="Pfam" id="PF04253"/>
    </source>
</evidence>
<dbReference type="Gene3D" id="3.40.630.10">
    <property type="entry name" value="Zn peptidases"/>
    <property type="match status" value="1"/>
</dbReference>
<dbReference type="OrthoDB" id="5841748at2759"/>
<name>A0A9P8Q8Z0_WICPI</name>
<organism evidence="4 5">
    <name type="scientific">Wickerhamomyces pijperi</name>
    <name type="common">Yeast</name>
    <name type="synonym">Pichia pijperi</name>
    <dbReference type="NCBI Taxonomy" id="599730"/>
    <lineage>
        <taxon>Eukaryota</taxon>
        <taxon>Fungi</taxon>
        <taxon>Dikarya</taxon>
        <taxon>Ascomycota</taxon>
        <taxon>Saccharomycotina</taxon>
        <taxon>Saccharomycetes</taxon>
        <taxon>Phaffomycetales</taxon>
        <taxon>Wickerhamomycetaceae</taxon>
        <taxon>Wickerhamomyces</taxon>
    </lineage>
</organism>
<dbReference type="Pfam" id="PF04389">
    <property type="entry name" value="Peptidase_M28"/>
    <property type="match status" value="1"/>
</dbReference>
<dbReference type="AlphaFoldDB" id="A0A9P8Q8Z0"/>
<dbReference type="SUPFAM" id="SSF52025">
    <property type="entry name" value="PA domain"/>
    <property type="match status" value="1"/>
</dbReference>
<dbReference type="InterPro" id="IPR046450">
    <property type="entry name" value="PA_dom_sf"/>
</dbReference>
<evidence type="ECO:0000256" key="1">
    <source>
        <dbReference type="ARBA" id="ARBA00005634"/>
    </source>
</evidence>
<reference evidence="4" key="2">
    <citation type="submission" date="2021-01" db="EMBL/GenBank/DDBJ databases">
        <authorList>
            <person name="Schikora-Tamarit M.A."/>
        </authorList>
    </citation>
    <scope>NUCLEOTIDE SEQUENCE</scope>
    <source>
        <strain evidence="4">CBS2887</strain>
    </source>
</reference>
<dbReference type="Pfam" id="PF04253">
    <property type="entry name" value="TFR_dimer"/>
    <property type="match status" value="1"/>
</dbReference>
<dbReference type="InterPro" id="IPR007484">
    <property type="entry name" value="Peptidase_M28"/>
</dbReference>
<proteinExistence type="inferred from homology"/>
<feature type="domain" description="Peptidase M28" evidence="3">
    <location>
        <begin position="385"/>
        <end position="569"/>
    </location>
</feature>
<comment type="caution">
    <text evidence="4">The sequence shown here is derived from an EMBL/GenBank/DDBJ whole genome shotgun (WGS) entry which is preliminary data.</text>
</comment>
<dbReference type="Proteomes" id="UP000774326">
    <property type="component" value="Unassembled WGS sequence"/>
</dbReference>